<comment type="caution">
    <text evidence="2">The sequence shown here is derived from an EMBL/GenBank/DDBJ whole genome shotgun (WGS) entry which is preliminary data.</text>
</comment>
<feature type="non-terminal residue" evidence="2">
    <location>
        <position position="1"/>
    </location>
</feature>
<evidence type="ECO:0000313" key="2">
    <source>
        <dbReference type="EMBL" id="KAJ8312691.1"/>
    </source>
</evidence>
<proteinExistence type="predicted"/>
<dbReference type="Proteomes" id="UP001217089">
    <property type="component" value="Unassembled WGS sequence"/>
</dbReference>
<feature type="compositionally biased region" description="Polar residues" evidence="1">
    <location>
        <begin position="1"/>
        <end position="15"/>
    </location>
</feature>
<protein>
    <submittedName>
        <fullName evidence="2">Uncharacterized protein</fullName>
    </submittedName>
</protein>
<reference evidence="2 3" key="1">
    <citation type="submission" date="2022-12" db="EMBL/GenBank/DDBJ databases">
        <title>Chromosome-level genome of Tegillarca granosa.</title>
        <authorList>
            <person name="Kim J."/>
        </authorList>
    </citation>
    <scope>NUCLEOTIDE SEQUENCE [LARGE SCALE GENOMIC DNA]</scope>
    <source>
        <strain evidence="2">Teg-2019</strain>
        <tissue evidence="2">Adductor muscle</tissue>
    </source>
</reference>
<keyword evidence="3" id="KW-1185">Reference proteome</keyword>
<accession>A0ABQ9F7Y9</accession>
<gene>
    <name evidence="2" type="ORF">KUTeg_010064</name>
</gene>
<evidence type="ECO:0000313" key="3">
    <source>
        <dbReference type="Proteomes" id="UP001217089"/>
    </source>
</evidence>
<dbReference type="EMBL" id="JARBDR010000440">
    <property type="protein sequence ID" value="KAJ8312691.1"/>
    <property type="molecule type" value="Genomic_DNA"/>
</dbReference>
<sequence>EIINNPPTTETPNSDEGNDVEPHDDDVNRLDKDVLSRVRETCVKRCLTTMPDTRIIDNRINLQGINKESRDIFIMGQLKLNKISCFLFVNNINTHYLKNIMKHYISEGAVPRVLRNTGRTPKHAVTY</sequence>
<evidence type="ECO:0000256" key="1">
    <source>
        <dbReference type="SAM" id="MobiDB-lite"/>
    </source>
</evidence>
<feature type="region of interest" description="Disordered" evidence="1">
    <location>
        <begin position="1"/>
        <end position="30"/>
    </location>
</feature>
<name>A0ABQ9F7Y9_TEGGR</name>
<organism evidence="2 3">
    <name type="scientific">Tegillarca granosa</name>
    <name type="common">Malaysian cockle</name>
    <name type="synonym">Anadara granosa</name>
    <dbReference type="NCBI Taxonomy" id="220873"/>
    <lineage>
        <taxon>Eukaryota</taxon>
        <taxon>Metazoa</taxon>
        <taxon>Spiralia</taxon>
        <taxon>Lophotrochozoa</taxon>
        <taxon>Mollusca</taxon>
        <taxon>Bivalvia</taxon>
        <taxon>Autobranchia</taxon>
        <taxon>Pteriomorphia</taxon>
        <taxon>Arcoida</taxon>
        <taxon>Arcoidea</taxon>
        <taxon>Arcidae</taxon>
        <taxon>Tegillarca</taxon>
    </lineage>
</organism>